<keyword evidence="3" id="KW-0805">Transcription regulation</keyword>
<evidence type="ECO:0000256" key="1">
    <source>
        <dbReference type="ARBA" id="ARBA00004123"/>
    </source>
</evidence>
<organism evidence="9 10">
    <name type="scientific">Cardamine amara subsp. amara</name>
    <dbReference type="NCBI Taxonomy" id="228776"/>
    <lineage>
        <taxon>Eukaryota</taxon>
        <taxon>Viridiplantae</taxon>
        <taxon>Streptophyta</taxon>
        <taxon>Embryophyta</taxon>
        <taxon>Tracheophyta</taxon>
        <taxon>Spermatophyta</taxon>
        <taxon>Magnoliopsida</taxon>
        <taxon>eudicotyledons</taxon>
        <taxon>Gunneridae</taxon>
        <taxon>Pentapetalae</taxon>
        <taxon>rosids</taxon>
        <taxon>malvids</taxon>
        <taxon>Brassicales</taxon>
        <taxon>Brassicaceae</taxon>
        <taxon>Cardamineae</taxon>
        <taxon>Cardamine</taxon>
    </lineage>
</organism>
<keyword evidence="5" id="KW-0804">Transcription</keyword>
<dbReference type="SUPFAM" id="SSF118290">
    <property type="entry name" value="WRKY DNA-binding domain"/>
    <property type="match status" value="1"/>
</dbReference>
<keyword evidence="4" id="KW-0238">DNA-binding</keyword>
<protein>
    <submittedName>
        <fullName evidence="9">WRKY transcription factor 10</fullName>
    </submittedName>
</protein>
<evidence type="ECO:0000256" key="6">
    <source>
        <dbReference type="ARBA" id="ARBA00023242"/>
    </source>
</evidence>
<accession>A0ABD0ZP17</accession>
<dbReference type="SMART" id="SM00774">
    <property type="entry name" value="WRKY"/>
    <property type="match status" value="1"/>
</dbReference>
<feature type="compositionally biased region" description="Low complexity" evidence="7">
    <location>
        <begin position="145"/>
        <end position="167"/>
    </location>
</feature>
<evidence type="ECO:0000256" key="2">
    <source>
        <dbReference type="ARBA" id="ARBA00022737"/>
    </source>
</evidence>
<dbReference type="InterPro" id="IPR003657">
    <property type="entry name" value="WRKY_dom"/>
</dbReference>
<dbReference type="FunFam" id="2.20.25.80:FF:000006">
    <property type="entry name" value="WRKY transcription factor"/>
    <property type="match status" value="1"/>
</dbReference>
<feature type="region of interest" description="Disordered" evidence="7">
    <location>
        <begin position="120"/>
        <end position="167"/>
    </location>
</feature>
<dbReference type="Gene3D" id="2.20.25.80">
    <property type="entry name" value="WRKY domain"/>
    <property type="match status" value="1"/>
</dbReference>
<dbReference type="Pfam" id="PF03106">
    <property type="entry name" value="WRKY"/>
    <property type="match status" value="1"/>
</dbReference>
<feature type="compositionally biased region" description="Basic and acidic residues" evidence="7">
    <location>
        <begin position="14"/>
        <end position="24"/>
    </location>
</feature>
<evidence type="ECO:0000256" key="3">
    <source>
        <dbReference type="ARBA" id="ARBA00023015"/>
    </source>
</evidence>
<evidence type="ECO:0000259" key="8">
    <source>
        <dbReference type="PROSITE" id="PS50811"/>
    </source>
</evidence>
<feature type="region of interest" description="Disordered" evidence="7">
    <location>
        <begin position="1"/>
        <end position="50"/>
    </location>
</feature>
<evidence type="ECO:0000313" key="9">
    <source>
        <dbReference type="EMBL" id="KAL1193019.1"/>
    </source>
</evidence>
<dbReference type="Proteomes" id="UP001558713">
    <property type="component" value="Unassembled WGS sequence"/>
</dbReference>
<dbReference type="PANTHER" id="PTHR31221">
    <property type="entry name" value="WRKY TRANSCRIPTION FACTOR PROTEIN 1-RELATED"/>
    <property type="match status" value="1"/>
</dbReference>
<dbReference type="PANTHER" id="PTHR31221:SF239">
    <property type="entry name" value="WRKY TRANSCRIPTION FACTOR 10-RELATED"/>
    <property type="match status" value="1"/>
</dbReference>
<evidence type="ECO:0000256" key="7">
    <source>
        <dbReference type="SAM" id="MobiDB-lite"/>
    </source>
</evidence>
<dbReference type="InterPro" id="IPR036576">
    <property type="entry name" value="WRKY_dom_sf"/>
</dbReference>
<sequence length="235" mass="26288">MEEESKSEDEKENDVEKAEDHEVIDVDELNAGSSSSSKRKFEGTNMIGTTRKNKTQRVILQMESEEDNPDDGFRWRKYGNKVIKGNPNPRSYYKCSSDGCNVRKHIERGAEDDRLVITSYDGIHNHPTPPVRPKGSLNRTNRTASSLSIPPSSFSTSMGMSVPSSSLGPQTDMTKLYMTGLSKLPSLPVNHQNSGFTYRNEEPMTNAIPDGTGVYKRIINQIHANFGKRLTTDML</sequence>
<feature type="domain" description="WRKY" evidence="8">
    <location>
        <begin position="64"/>
        <end position="129"/>
    </location>
</feature>
<dbReference type="EMBL" id="JBANAX010000801">
    <property type="protein sequence ID" value="KAL1193019.1"/>
    <property type="molecule type" value="Genomic_DNA"/>
</dbReference>
<feature type="compositionally biased region" description="Acidic residues" evidence="7">
    <location>
        <begin position="1"/>
        <end position="13"/>
    </location>
</feature>
<evidence type="ECO:0000256" key="5">
    <source>
        <dbReference type="ARBA" id="ARBA00023163"/>
    </source>
</evidence>
<keyword evidence="10" id="KW-1185">Reference proteome</keyword>
<gene>
    <name evidence="9" type="ORF">V5N11_009431</name>
</gene>
<dbReference type="GO" id="GO:0005634">
    <property type="term" value="C:nucleus"/>
    <property type="evidence" value="ECO:0007669"/>
    <property type="project" value="UniProtKB-SubCell"/>
</dbReference>
<reference evidence="9 10" key="1">
    <citation type="submission" date="2024-04" db="EMBL/GenBank/DDBJ databases">
        <title>Genome assembly C_amara_ONT_v2.</title>
        <authorList>
            <person name="Yant L."/>
            <person name="Moore C."/>
            <person name="Slenker M."/>
        </authorList>
    </citation>
    <scope>NUCLEOTIDE SEQUENCE [LARGE SCALE GENOMIC DNA]</scope>
    <source>
        <tissue evidence="9">Leaf</tissue>
    </source>
</reference>
<comment type="caution">
    <text evidence="9">The sequence shown here is derived from an EMBL/GenBank/DDBJ whole genome shotgun (WGS) entry which is preliminary data.</text>
</comment>
<name>A0ABD0ZP17_CARAN</name>
<dbReference type="GO" id="GO:0003677">
    <property type="term" value="F:DNA binding"/>
    <property type="evidence" value="ECO:0007669"/>
    <property type="project" value="UniProtKB-KW"/>
</dbReference>
<proteinExistence type="predicted"/>
<comment type="subcellular location">
    <subcellularLocation>
        <location evidence="1">Nucleus</location>
    </subcellularLocation>
</comment>
<dbReference type="AlphaFoldDB" id="A0ABD0ZP17"/>
<dbReference type="InterPro" id="IPR044810">
    <property type="entry name" value="WRKY_plant"/>
</dbReference>
<evidence type="ECO:0000313" key="10">
    <source>
        <dbReference type="Proteomes" id="UP001558713"/>
    </source>
</evidence>
<keyword evidence="6" id="KW-0539">Nucleus</keyword>
<keyword evidence="2" id="KW-0677">Repeat</keyword>
<dbReference type="PROSITE" id="PS50811">
    <property type="entry name" value="WRKY"/>
    <property type="match status" value="1"/>
</dbReference>
<evidence type="ECO:0000256" key="4">
    <source>
        <dbReference type="ARBA" id="ARBA00023125"/>
    </source>
</evidence>